<dbReference type="STRING" id="710685.MycrhN_0197"/>
<protein>
    <submittedName>
        <fullName evidence="1">Uncharacterized protein</fullName>
    </submittedName>
</protein>
<dbReference type="KEGG" id="mrh:MycrhN_0197"/>
<dbReference type="EMBL" id="CP003169">
    <property type="protein sequence ID" value="AEV70842.1"/>
    <property type="molecule type" value="Genomic_DNA"/>
</dbReference>
<dbReference type="AlphaFoldDB" id="G8RHP0"/>
<sequence length="63" mass="6635">MTVHMTSTDIATTNAHNVVMTAANTNDSSVPGQPCCNTVLGAKEPWVTPIALQRWESDGGAVH</sequence>
<name>G8RHP0_MYCRN</name>
<dbReference type="Proteomes" id="UP000005442">
    <property type="component" value="Chromosome"/>
</dbReference>
<gene>
    <name evidence="1" type="ordered locus">MycrhN_0197</name>
</gene>
<evidence type="ECO:0000313" key="1">
    <source>
        <dbReference type="EMBL" id="AEV70842.1"/>
    </source>
</evidence>
<accession>G8RHP0</accession>
<dbReference type="HOGENOM" id="CLU_2881084_0_0_11"/>
<dbReference type="PATRIC" id="fig|710685.3.peg.204"/>
<proteinExistence type="predicted"/>
<organism evidence="1 2">
    <name type="scientific">Mycolicibacterium rhodesiae (strain NBB3)</name>
    <name type="common">Mycobacterium rhodesiae</name>
    <dbReference type="NCBI Taxonomy" id="710685"/>
    <lineage>
        <taxon>Bacteria</taxon>
        <taxon>Bacillati</taxon>
        <taxon>Actinomycetota</taxon>
        <taxon>Actinomycetes</taxon>
        <taxon>Mycobacteriales</taxon>
        <taxon>Mycobacteriaceae</taxon>
        <taxon>Mycolicibacterium</taxon>
    </lineage>
</organism>
<reference evidence="1 2" key="1">
    <citation type="submission" date="2011-12" db="EMBL/GenBank/DDBJ databases">
        <title>Complete sequence of Mycobacterium rhodesiae NBB3.</title>
        <authorList>
            <consortium name="US DOE Joint Genome Institute"/>
            <person name="Lucas S."/>
            <person name="Han J."/>
            <person name="Lapidus A."/>
            <person name="Cheng J.-F."/>
            <person name="Goodwin L."/>
            <person name="Pitluck S."/>
            <person name="Peters L."/>
            <person name="Mikhailova N."/>
            <person name="Gu W."/>
            <person name="Detter J.C."/>
            <person name="Han C."/>
            <person name="Tapia R."/>
            <person name="Land M."/>
            <person name="Hauser L."/>
            <person name="Kyrpides N."/>
            <person name="Ivanova N."/>
            <person name="Pagani I."/>
            <person name="Mattes T."/>
            <person name="Holmes A."/>
            <person name="Rutledge P."/>
            <person name="Paulsen I."/>
            <person name="Coleman N."/>
            <person name="Woyke T."/>
        </authorList>
    </citation>
    <scope>NUCLEOTIDE SEQUENCE [LARGE SCALE GENOMIC DNA]</scope>
    <source>
        <strain evidence="1 2">NBB3</strain>
    </source>
</reference>
<keyword evidence="2" id="KW-1185">Reference proteome</keyword>
<evidence type="ECO:0000313" key="2">
    <source>
        <dbReference type="Proteomes" id="UP000005442"/>
    </source>
</evidence>